<dbReference type="Gene3D" id="2.20.110.10">
    <property type="entry name" value="Histone H3 K4-specific methyltransferase SET7/9 N-terminal domain"/>
    <property type="match status" value="1"/>
</dbReference>
<evidence type="ECO:0000256" key="2">
    <source>
        <dbReference type="SAM" id="Phobius"/>
    </source>
</evidence>
<keyword evidence="2" id="KW-0472">Membrane</keyword>
<evidence type="ECO:0000313" key="3">
    <source>
        <dbReference type="EMBL" id="SVA73554.1"/>
    </source>
</evidence>
<proteinExistence type="predicted"/>
<accession>A0A381Y970</accession>
<reference evidence="3" key="1">
    <citation type="submission" date="2018-05" db="EMBL/GenBank/DDBJ databases">
        <authorList>
            <person name="Lanie J.A."/>
            <person name="Ng W.-L."/>
            <person name="Kazmierczak K.M."/>
            <person name="Andrzejewski T.M."/>
            <person name="Davidsen T.M."/>
            <person name="Wayne K.J."/>
            <person name="Tettelin H."/>
            <person name="Glass J.I."/>
            <person name="Rusch D."/>
            <person name="Podicherti R."/>
            <person name="Tsui H.-C.T."/>
            <person name="Winkler M.E."/>
        </authorList>
    </citation>
    <scope>NUCLEOTIDE SEQUENCE</scope>
</reference>
<dbReference type="AlphaFoldDB" id="A0A381Y970"/>
<organism evidence="3">
    <name type="scientific">marine metagenome</name>
    <dbReference type="NCBI Taxonomy" id="408172"/>
    <lineage>
        <taxon>unclassified sequences</taxon>
        <taxon>metagenomes</taxon>
        <taxon>ecological metagenomes</taxon>
    </lineage>
</organism>
<dbReference type="SUPFAM" id="SSF82185">
    <property type="entry name" value="Histone H3 K4-specific methyltransferase SET7/9 N-terminal domain"/>
    <property type="match status" value="1"/>
</dbReference>
<gene>
    <name evidence="3" type="ORF">METZ01_LOCUS126408</name>
</gene>
<feature type="transmembrane region" description="Helical" evidence="2">
    <location>
        <begin position="6"/>
        <end position="24"/>
    </location>
</feature>
<dbReference type="Pfam" id="PF02493">
    <property type="entry name" value="MORN"/>
    <property type="match status" value="3"/>
</dbReference>
<sequence length="115" mass="12812">MKIIKNIFYVFVAVVICGCSPYVIKYGEGRLTYSNGDIFDGEIKDGKPLSGSLHDKQGFEKEVLNYDTNAFKQGEGTFTFENGDTFEGEFKNGKPWNGTLYDKGGVEKKIFSKGV</sequence>
<dbReference type="PROSITE" id="PS51257">
    <property type="entry name" value="PROKAR_LIPOPROTEIN"/>
    <property type="match status" value="1"/>
</dbReference>
<protein>
    <recommendedName>
        <fullName evidence="4">MORN repeat-containing protein</fullName>
    </recommendedName>
</protein>
<dbReference type="InterPro" id="IPR003409">
    <property type="entry name" value="MORN"/>
</dbReference>
<evidence type="ECO:0008006" key="4">
    <source>
        <dbReference type="Google" id="ProtNLM"/>
    </source>
</evidence>
<keyword evidence="1" id="KW-0677">Repeat</keyword>
<keyword evidence="2" id="KW-0812">Transmembrane</keyword>
<keyword evidence="2" id="KW-1133">Transmembrane helix</keyword>
<dbReference type="EMBL" id="UINC01017673">
    <property type="protein sequence ID" value="SVA73554.1"/>
    <property type="molecule type" value="Genomic_DNA"/>
</dbReference>
<name>A0A381Y970_9ZZZZ</name>
<evidence type="ECO:0000256" key="1">
    <source>
        <dbReference type="ARBA" id="ARBA00022737"/>
    </source>
</evidence>